<gene>
    <name evidence="8" type="ORF">PC115_g24508</name>
</gene>
<dbReference type="GO" id="GO:0042796">
    <property type="term" value="P:snRNA transcription by RNA polymerase III"/>
    <property type="evidence" value="ECO:0007669"/>
    <property type="project" value="TreeGrafter"/>
</dbReference>
<dbReference type="PANTHER" id="PTHR13421:SF16">
    <property type="entry name" value="SNRNA-ACTIVATING PROTEIN COMPLEX SUBUNIT 3"/>
    <property type="match status" value="1"/>
</dbReference>
<evidence type="ECO:0000256" key="7">
    <source>
        <dbReference type="SAM" id="MobiDB-lite"/>
    </source>
</evidence>
<keyword evidence="6" id="KW-0539">Nucleus</keyword>
<feature type="compositionally biased region" description="Low complexity" evidence="7">
    <location>
        <begin position="114"/>
        <end position="126"/>
    </location>
</feature>
<reference evidence="8" key="1">
    <citation type="submission" date="2018-10" db="EMBL/GenBank/DDBJ databases">
        <title>Effector identification in a new, highly contiguous assembly of the strawberry crown rot pathogen Phytophthora cactorum.</title>
        <authorList>
            <person name="Armitage A.D."/>
            <person name="Nellist C.F."/>
            <person name="Bates H."/>
            <person name="Vickerstaff R.J."/>
            <person name="Harrison R.J."/>
        </authorList>
    </citation>
    <scope>NUCLEOTIDE SEQUENCE</scope>
    <source>
        <strain evidence="8">4032</strain>
    </source>
</reference>
<feature type="region of interest" description="Disordered" evidence="7">
    <location>
        <begin position="207"/>
        <end position="227"/>
    </location>
</feature>
<evidence type="ECO:0000256" key="2">
    <source>
        <dbReference type="ARBA" id="ARBA00010410"/>
    </source>
</evidence>
<feature type="compositionally biased region" description="Basic residues" evidence="7">
    <location>
        <begin position="127"/>
        <end position="137"/>
    </location>
</feature>
<evidence type="ECO:0000313" key="8">
    <source>
        <dbReference type="EMBL" id="KAG2872852.1"/>
    </source>
</evidence>
<dbReference type="GO" id="GO:0005634">
    <property type="term" value="C:nucleus"/>
    <property type="evidence" value="ECO:0007669"/>
    <property type="project" value="UniProtKB-SubCell"/>
</dbReference>
<organism evidence="8 9">
    <name type="scientific">Phytophthora cactorum</name>
    <dbReference type="NCBI Taxonomy" id="29920"/>
    <lineage>
        <taxon>Eukaryota</taxon>
        <taxon>Sar</taxon>
        <taxon>Stramenopiles</taxon>
        <taxon>Oomycota</taxon>
        <taxon>Peronosporomycetes</taxon>
        <taxon>Peronosporales</taxon>
        <taxon>Peronosporaceae</taxon>
        <taxon>Phytophthora</taxon>
    </lineage>
</organism>
<dbReference type="PANTHER" id="PTHR13421">
    <property type="entry name" value="SNRNA-ACTIVATING PROTEIN COMPLEX SUBUNIT 3"/>
    <property type="match status" value="1"/>
</dbReference>
<dbReference type="AlphaFoldDB" id="A0A8T1A8P8"/>
<evidence type="ECO:0008006" key="10">
    <source>
        <dbReference type="Google" id="ProtNLM"/>
    </source>
</evidence>
<dbReference type="GO" id="GO:0001006">
    <property type="term" value="F:RNA polymerase III type 3 promoter sequence-specific DNA binding"/>
    <property type="evidence" value="ECO:0007669"/>
    <property type="project" value="TreeGrafter"/>
</dbReference>
<sequence>GAMDFEALFPPLVPLDEAAKEDFSSVDISVDDILLPPLEKAVDDGIYRALRRWNDGDSALTDKALPYSERMKKYQRIAALALQGNGPTSVGEEQEDEDTTESEAEQPQEEDRAAVVARQKAASAAARQKKKEQKKLKKETEEERVRFEAVFEELDDIEKLRAERAPSERLQRFVDTFKIKKRRLAQKRSVADTVTAMCFEFARPMPDVHEQEESEEGQKAKETVENHDVPKDNDPILWFDVLHPSKDPAKTQSFLVRRSQRISEIVDLVVCANDERLNEHAKASKLIYFGQKFFVDRRVRGSLDYSEQIKRWIRAKPERHSKFGAFTDSVRAPRSLHASTFADLELHVDVPGVYIHQGECEHLLRLRDARLPHELDAPKSDDFFPLRLPNPLNRPLRNCLICQNYSAKHVCYGDRMAVMDPMFFCNRCYRAAHYDANGNLLYDDFLSFPFIQD</sequence>
<dbReference type="Proteomes" id="UP000774804">
    <property type="component" value="Unassembled WGS sequence"/>
</dbReference>
<keyword evidence="5" id="KW-0804">Transcription</keyword>
<comment type="subcellular location">
    <subcellularLocation>
        <location evidence="1">Nucleus</location>
    </subcellularLocation>
</comment>
<comment type="similarity">
    <text evidence="2">Belongs to the SNAPC3/SRD2 family.</text>
</comment>
<evidence type="ECO:0000313" key="9">
    <source>
        <dbReference type="Proteomes" id="UP000774804"/>
    </source>
</evidence>
<evidence type="ECO:0000256" key="1">
    <source>
        <dbReference type="ARBA" id="ARBA00004123"/>
    </source>
</evidence>
<feature type="compositionally biased region" description="Acidic residues" evidence="7">
    <location>
        <begin position="92"/>
        <end position="108"/>
    </location>
</feature>
<name>A0A8T1A8P8_9STRA</name>
<dbReference type="Pfam" id="PF12251">
    <property type="entry name" value="SNAPC3"/>
    <property type="match status" value="1"/>
</dbReference>
<feature type="non-terminal residue" evidence="8">
    <location>
        <position position="1"/>
    </location>
</feature>
<dbReference type="EMBL" id="RCMI01003305">
    <property type="protein sequence ID" value="KAG2872852.1"/>
    <property type="molecule type" value="Genomic_DNA"/>
</dbReference>
<dbReference type="InterPro" id="IPR022042">
    <property type="entry name" value="snRNA-activating_su3"/>
</dbReference>
<dbReference type="GO" id="GO:0001046">
    <property type="term" value="F:core promoter sequence-specific DNA binding"/>
    <property type="evidence" value="ECO:0007669"/>
    <property type="project" value="TreeGrafter"/>
</dbReference>
<accession>A0A8T1A8P8</accession>
<dbReference type="GO" id="GO:0003681">
    <property type="term" value="F:bent DNA binding"/>
    <property type="evidence" value="ECO:0007669"/>
    <property type="project" value="TreeGrafter"/>
</dbReference>
<proteinExistence type="inferred from homology"/>
<keyword evidence="4" id="KW-0238">DNA-binding</keyword>
<dbReference type="GO" id="GO:0042795">
    <property type="term" value="P:snRNA transcription by RNA polymerase II"/>
    <property type="evidence" value="ECO:0007669"/>
    <property type="project" value="TreeGrafter"/>
</dbReference>
<dbReference type="GO" id="GO:0019185">
    <property type="term" value="C:snRNA-activating protein complex"/>
    <property type="evidence" value="ECO:0007669"/>
    <property type="project" value="TreeGrafter"/>
</dbReference>
<evidence type="ECO:0000256" key="5">
    <source>
        <dbReference type="ARBA" id="ARBA00023163"/>
    </source>
</evidence>
<protein>
    <recommendedName>
        <fullName evidence="10">snRNA-activating protein complex subunit 3</fullName>
    </recommendedName>
</protein>
<feature type="region of interest" description="Disordered" evidence="7">
    <location>
        <begin position="82"/>
        <end position="139"/>
    </location>
</feature>
<dbReference type="GO" id="GO:0000978">
    <property type="term" value="F:RNA polymerase II cis-regulatory region sequence-specific DNA binding"/>
    <property type="evidence" value="ECO:0007669"/>
    <property type="project" value="TreeGrafter"/>
</dbReference>
<comment type="caution">
    <text evidence="8">The sequence shown here is derived from an EMBL/GenBank/DDBJ whole genome shotgun (WGS) entry which is preliminary data.</text>
</comment>
<evidence type="ECO:0000256" key="3">
    <source>
        <dbReference type="ARBA" id="ARBA00023015"/>
    </source>
</evidence>
<keyword evidence="3" id="KW-0805">Transcription regulation</keyword>
<evidence type="ECO:0000256" key="6">
    <source>
        <dbReference type="ARBA" id="ARBA00023242"/>
    </source>
</evidence>
<dbReference type="VEuPathDB" id="FungiDB:PC110_g3770"/>
<evidence type="ECO:0000256" key="4">
    <source>
        <dbReference type="ARBA" id="ARBA00023125"/>
    </source>
</evidence>